<evidence type="ECO:0000313" key="3">
    <source>
        <dbReference type="Proteomes" id="UP000599109"/>
    </source>
</evidence>
<accession>A0A937CVE4</accession>
<comment type="caution">
    <text evidence="2">The sequence shown here is derived from an EMBL/GenBank/DDBJ whole genome shotgun (WGS) entry which is preliminary data.</text>
</comment>
<name>A0A937CVE4_9BURK</name>
<proteinExistence type="predicted"/>
<dbReference type="RefSeq" id="WP_201676310.1">
    <property type="nucleotide sequence ID" value="NZ_JAEQNE010000006.1"/>
</dbReference>
<keyword evidence="3" id="KW-1185">Reference proteome</keyword>
<evidence type="ECO:0000256" key="1">
    <source>
        <dbReference type="SAM" id="MobiDB-lite"/>
    </source>
</evidence>
<reference evidence="2 3" key="1">
    <citation type="journal article" date="2017" name="Int. J. Syst. Evol. Microbiol.">
        <title>Ramlibacter monticola sp. nov., isolated from forest soil.</title>
        <authorList>
            <person name="Chaudhary D.K."/>
            <person name="Kim J."/>
        </authorList>
    </citation>
    <scope>NUCLEOTIDE SEQUENCE [LARGE SCALE GENOMIC DNA]</scope>
    <source>
        <strain evidence="2 3">KACC 19175</strain>
    </source>
</reference>
<evidence type="ECO:0000313" key="2">
    <source>
        <dbReference type="EMBL" id="MBL0393634.1"/>
    </source>
</evidence>
<organism evidence="2 3">
    <name type="scientific">Ramlibacter monticola</name>
    <dbReference type="NCBI Taxonomy" id="1926872"/>
    <lineage>
        <taxon>Bacteria</taxon>
        <taxon>Pseudomonadati</taxon>
        <taxon>Pseudomonadota</taxon>
        <taxon>Betaproteobacteria</taxon>
        <taxon>Burkholderiales</taxon>
        <taxon>Comamonadaceae</taxon>
        <taxon>Ramlibacter</taxon>
    </lineage>
</organism>
<protein>
    <submittedName>
        <fullName evidence="2">Uncharacterized protein</fullName>
    </submittedName>
</protein>
<dbReference type="AlphaFoldDB" id="A0A937CVE4"/>
<sequence length="98" mass="10574">MQPEPRTGTPAGDAPPPRTSDALQAWKDADETASEAERCLYAAWHAYRASGRSVPALLQHRATMARMVARQRLHEAIAANKAAAPADVMAGPARRLDE</sequence>
<dbReference type="EMBL" id="JAEQNE010000006">
    <property type="protein sequence ID" value="MBL0393634.1"/>
    <property type="molecule type" value="Genomic_DNA"/>
</dbReference>
<feature type="region of interest" description="Disordered" evidence="1">
    <location>
        <begin position="1"/>
        <end position="29"/>
    </location>
</feature>
<dbReference type="Proteomes" id="UP000599109">
    <property type="component" value="Unassembled WGS sequence"/>
</dbReference>
<gene>
    <name evidence="2" type="ORF">JJ685_21030</name>
</gene>